<dbReference type="PROSITE" id="PS01279">
    <property type="entry name" value="PCMT"/>
    <property type="match status" value="1"/>
</dbReference>
<evidence type="ECO:0000256" key="4">
    <source>
        <dbReference type="ARBA" id="ARBA00022490"/>
    </source>
</evidence>
<reference evidence="8" key="1">
    <citation type="submission" date="2020-06" db="EMBL/GenBank/DDBJ databases">
        <title>WGS assembly of Ceratodon purpureus strain R40.</title>
        <authorList>
            <person name="Carey S.B."/>
            <person name="Jenkins J."/>
            <person name="Shu S."/>
            <person name="Lovell J.T."/>
            <person name="Sreedasyam A."/>
            <person name="Maumus F."/>
            <person name="Tiley G.P."/>
            <person name="Fernandez-Pozo N."/>
            <person name="Barry K."/>
            <person name="Chen C."/>
            <person name="Wang M."/>
            <person name="Lipzen A."/>
            <person name="Daum C."/>
            <person name="Saski C.A."/>
            <person name="Payton A.C."/>
            <person name="Mcbreen J.C."/>
            <person name="Conrad R.E."/>
            <person name="Kollar L.M."/>
            <person name="Olsson S."/>
            <person name="Huttunen S."/>
            <person name="Landis J.B."/>
            <person name="Wickett N.J."/>
            <person name="Johnson M.G."/>
            <person name="Rensing S.A."/>
            <person name="Grimwood J."/>
            <person name="Schmutz J."/>
            <person name="Mcdaniel S.F."/>
        </authorList>
    </citation>
    <scope>NUCLEOTIDE SEQUENCE</scope>
    <source>
        <strain evidence="8">R40</strain>
    </source>
</reference>
<keyword evidence="6" id="KW-0808">Transferase</keyword>
<keyword evidence="7" id="KW-0949">S-adenosyl-L-methionine</keyword>
<comment type="subcellular location">
    <subcellularLocation>
        <location evidence="1">Cytoplasm</location>
    </subcellularLocation>
</comment>
<dbReference type="Proteomes" id="UP000822688">
    <property type="component" value="Chromosome 4"/>
</dbReference>
<sequence length="161" mass="17398">MHSFCLSLLADYLKPGNVVLDVGSGSGYLTAVFGLMVGETGHTVGVEHISELVERSIDAIKMTPAAALMEKGHLVVHVADGKLGWEECGPYDAIHVGAAAAELPEALVRQLKPGGRMVIPVGTNSQVITSFLRKQSTSPQFHTFSWPLSKRFEFVDYCRSL</sequence>
<dbReference type="InterPro" id="IPR000682">
    <property type="entry name" value="PCMT"/>
</dbReference>
<dbReference type="AlphaFoldDB" id="A0A8T0IBB7"/>
<dbReference type="GO" id="GO:0005737">
    <property type="term" value="C:cytoplasm"/>
    <property type="evidence" value="ECO:0007669"/>
    <property type="project" value="UniProtKB-SubCell"/>
</dbReference>
<dbReference type="CDD" id="cd02440">
    <property type="entry name" value="AdoMet_MTases"/>
    <property type="match status" value="1"/>
</dbReference>
<evidence type="ECO:0000256" key="5">
    <source>
        <dbReference type="ARBA" id="ARBA00022603"/>
    </source>
</evidence>
<dbReference type="Gene3D" id="3.40.50.150">
    <property type="entry name" value="Vaccinia Virus protein VP39"/>
    <property type="match status" value="1"/>
</dbReference>
<evidence type="ECO:0000256" key="7">
    <source>
        <dbReference type="ARBA" id="ARBA00022691"/>
    </source>
</evidence>
<evidence type="ECO:0000256" key="6">
    <source>
        <dbReference type="ARBA" id="ARBA00022679"/>
    </source>
</evidence>
<dbReference type="GO" id="GO:0032259">
    <property type="term" value="P:methylation"/>
    <property type="evidence" value="ECO:0007669"/>
    <property type="project" value="UniProtKB-KW"/>
</dbReference>
<dbReference type="PANTHER" id="PTHR11579:SF0">
    <property type="entry name" value="PROTEIN-L-ISOASPARTATE(D-ASPARTATE) O-METHYLTRANSFERASE"/>
    <property type="match status" value="1"/>
</dbReference>
<name>A0A8T0IBB7_CERPU</name>
<accession>A0A8T0IBB7</accession>
<dbReference type="EMBL" id="CM026424">
    <property type="protein sequence ID" value="KAG0581004.1"/>
    <property type="molecule type" value="Genomic_DNA"/>
</dbReference>
<dbReference type="EC" id="2.1.1.77" evidence="3"/>
<evidence type="ECO:0000313" key="8">
    <source>
        <dbReference type="EMBL" id="KAG0581004.1"/>
    </source>
</evidence>
<evidence type="ECO:0000313" key="9">
    <source>
        <dbReference type="Proteomes" id="UP000822688"/>
    </source>
</evidence>
<keyword evidence="9" id="KW-1185">Reference proteome</keyword>
<keyword evidence="5" id="KW-0489">Methyltransferase</keyword>
<comment type="similarity">
    <text evidence="2">Belongs to the methyltransferase superfamily. L-isoaspartyl/D-aspartyl protein methyltransferase family.</text>
</comment>
<protein>
    <recommendedName>
        <fullName evidence="3">protein-L-isoaspartate(D-aspartate) O-methyltransferase</fullName>
        <ecNumber evidence="3">2.1.1.77</ecNumber>
    </recommendedName>
</protein>
<gene>
    <name evidence="8" type="ORF">KC19_4G217200</name>
</gene>
<dbReference type="PANTHER" id="PTHR11579">
    <property type="entry name" value="PROTEIN-L-ISOASPARTATE O-METHYLTRANSFERASE"/>
    <property type="match status" value="1"/>
</dbReference>
<evidence type="ECO:0000256" key="3">
    <source>
        <dbReference type="ARBA" id="ARBA00011890"/>
    </source>
</evidence>
<comment type="caution">
    <text evidence="8">The sequence shown here is derived from an EMBL/GenBank/DDBJ whole genome shotgun (WGS) entry which is preliminary data.</text>
</comment>
<dbReference type="Pfam" id="PF01135">
    <property type="entry name" value="PCMT"/>
    <property type="match status" value="1"/>
</dbReference>
<evidence type="ECO:0000256" key="1">
    <source>
        <dbReference type="ARBA" id="ARBA00004496"/>
    </source>
</evidence>
<keyword evidence="4" id="KW-0963">Cytoplasm</keyword>
<evidence type="ECO:0000256" key="2">
    <source>
        <dbReference type="ARBA" id="ARBA00005369"/>
    </source>
</evidence>
<dbReference type="SUPFAM" id="SSF53335">
    <property type="entry name" value="S-adenosyl-L-methionine-dependent methyltransferases"/>
    <property type="match status" value="1"/>
</dbReference>
<dbReference type="GO" id="GO:0004719">
    <property type="term" value="F:protein-L-isoaspartate (D-aspartate) O-methyltransferase activity"/>
    <property type="evidence" value="ECO:0007669"/>
    <property type="project" value="UniProtKB-EC"/>
</dbReference>
<organism evidence="8 9">
    <name type="scientific">Ceratodon purpureus</name>
    <name type="common">Fire moss</name>
    <name type="synonym">Dicranum purpureum</name>
    <dbReference type="NCBI Taxonomy" id="3225"/>
    <lineage>
        <taxon>Eukaryota</taxon>
        <taxon>Viridiplantae</taxon>
        <taxon>Streptophyta</taxon>
        <taxon>Embryophyta</taxon>
        <taxon>Bryophyta</taxon>
        <taxon>Bryophytina</taxon>
        <taxon>Bryopsida</taxon>
        <taxon>Dicranidae</taxon>
        <taxon>Pseudoditrichales</taxon>
        <taxon>Ditrichaceae</taxon>
        <taxon>Ceratodon</taxon>
    </lineage>
</organism>
<proteinExistence type="inferred from homology"/>
<dbReference type="InterPro" id="IPR029063">
    <property type="entry name" value="SAM-dependent_MTases_sf"/>
</dbReference>